<protein>
    <submittedName>
        <fullName evidence="1">Uncharacterized protein</fullName>
    </submittedName>
</protein>
<evidence type="ECO:0000313" key="1">
    <source>
        <dbReference type="EMBL" id="KAJ0014954.1"/>
    </source>
</evidence>
<keyword evidence="2" id="KW-1185">Reference proteome</keyword>
<reference evidence="2" key="1">
    <citation type="journal article" date="2023" name="G3 (Bethesda)">
        <title>Genome assembly and association tests identify interacting loci associated with vigor, precocity, and sex in interspecific pistachio rootstocks.</title>
        <authorList>
            <person name="Palmer W."/>
            <person name="Jacygrad E."/>
            <person name="Sagayaradj S."/>
            <person name="Cavanaugh K."/>
            <person name="Han R."/>
            <person name="Bertier L."/>
            <person name="Beede B."/>
            <person name="Kafkas S."/>
            <person name="Golino D."/>
            <person name="Preece J."/>
            <person name="Michelmore R."/>
        </authorList>
    </citation>
    <scope>NUCLEOTIDE SEQUENCE [LARGE SCALE GENOMIC DNA]</scope>
</reference>
<sequence>MGVHQLVLVLSQIILLLLPLKASAISCPRMCGNVSFRYPLGIGAGCYSEKGFEVTCNNSSGSEKPFLTSISLGISEGVSLNPSYAIGVNLPKISLNNISTTRGIDLSGSPFSFSNVGNNFISVGCYSNQSHNQNDSTSAVCHSFCTCDTSQNAAGCCDMICTLPPNGTFKNTESISEFYSKKVPRTCSSAFMVDKGWLQSNYLTEPSVLRGKENIPASLEWGKYRGQCVEMYNSGNTSCNEDGDCLIKLSSGYICLCSDRKSDRHQGCEGNLYCDTKSSYNCTEECPHDYDKYNVSSQNSLRIWCSPVRSSKDIWIKKSRVRFFTTVGCSAGIGSFLLLIGAWWFYKFIKRRKAIKLTQKFFKRNGGLLLQQQLSSKEGNIEKTRLFTSKELVKATDNYNANRILGQGGQGTVYKGMLVDGRIVAIKKSKIVDKSQVEEFINEVGEKEEIMTVANLTKRCLNLNGKKRPTMREVAIELAGNIRALNGALLEQQKYEEIDFVGSEIIGHSATSSSLSTRLFSNHVTLDVHPLLLDMH</sequence>
<dbReference type="Proteomes" id="UP001163603">
    <property type="component" value="Chromosome 13"/>
</dbReference>
<gene>
    <name evidence="1" type="ORF">Pint_21799</name>
</gene>
<evidence type="ECO:0000313" key="2">
    <source>
        <dbReference type="Proteomes" id="UP001163603"/>
    </source>
</evidence>
<name>A0ACC0XCM4_9ROSI</name>
<organism evidence="1 2">
    <name type="scientific">Pistacia integerrima</name>
    <dbReference type="NCBI Taxonomy" id="434235"/>
    <lineage>
        <taxon>Eukaryota</taxon>
        <taxon>Viridiplantae</taxon>
        <taxon>Streptophyta</taxon>
        <taxon>Embryophyta</taxon>
        <taxon>Tracheophyta</taxon>
        <taxon>Spermatophyta</taxon>
        <taxon>Magnoliopsida</taxon>
        <taxon>eudicotyledons</taxon>
        <taxon>Gunneridae</taxon>
        <taxon>Pentapetalae</taxon>
        <taxon>rosids</taxon>
        <taxon>malvids</taxon>
        <taxon>Sapindales</taxon>
        <taxon>Anacardiaceae</taxon>
        <taxon>Pistacia</taxon>
    </lineage>
</organism>
<proteinExistence type="predicted"/>
<comment type="caution">
    <text evidence="1">The sequence shown here is derived from an EMBL/GenBank/DDBJ whole genome shotgun (WGS) entry which is preliminary data.</text>
</comment>
<accession>A0ACC0XCM4</accession>
<dbReference type="EMBL" id="CM047748">
    <property type="protein sequence ID" value="KAJ0014954.1"/>
    <property type="molecule type" value="Genomic_DNA"/>
</dbReference>